<proteinExistence type="predicted"/>
<protein>
    <submittedName>
        <fullName evidence="3">Uncharacterized protein</fullName>
    </submittedName>
</protein>
<dbReference type="EMBL" id="HBGN01038677">
    <property type="protein sequence ID" value="CAD9356927.1"/>
    <property type="molecule type" value="Transcribed_RNA"/>
</dbReference>
<feature type="region of interest" description="Disordered" evidence="1">
    <location>
        <begin position="512"/>
        <end position="571"/>
    </location>
</feature>
<feature type="region of interest" description="Disordered" evidence="1">
    <location>
        <begin position="94"/>
        <end position="131"/>
    </location>
</feature>
<evidence type="ECO:0000313" key="2">
    <source>
        <dbReference type="EMBL" id="CAD9356927.1"/>
    </source>
</evidence>
<feature type="compositionally biased region" description="Gly residues" evidence="1">
    <location>
        <begin position="512"/>
        <end position="523"/>
    </location>
</feature>
<feature type="region of interest" description="Disordered" evidence="1">
    <location>
        <begin position="16"/>
        <end position="45"/>
    </location>
</feature>
<name>A0A6V2E4N4_9STRA</name>
<organism evidence="3">
    <name type="scientific">Ditylum brightwellii</name>
    <dbReference type="NCBI Taxonomy" id="49249"/>
    <lineage>
        <taxon>Eukaryota</taxon>
        <taxon>Sar</taxon>
        <taxon>Stramenopiles</taxon>
        <taxon>Ochrophyta</taxon>
        <taxon>Bacillariophyta</taxon>
        <taxon>Mediophyceae</taxon>
        <taxon>Lithodesmiophycidae</taxon>
        <taxon>Lithodesmiales</taxon>
        <taxon>Lithodesmiaceae</taxon>
        <taxon>Ditylum</taxon>
    </lineage>
</organism>
<reference evidence="3" key="1">
    <citation type="submission" date="2021-01" db="EMBL/GenBank/DDBJ databases">
        <authorList>
            <person name="Corre E."/>
            <person name="Pelletier E."/>
            <person name="Niang G."/>
            <person name="Scheremetjew M."/>
            <person name="Finn R."/>
            <person name="Kale V."/>
            <person name="Holt S."/>
            <person name="Cochrane G."/>
            <person name="Meng A."/>
            <person name="Brown T."/>
            <person name="Cohen L."/>
        </authorList>
    </citation>
    <scope>NUCLEOTIDE SEQUENCE</scope>
    <source>
        <strain evidence="3">GSO104</strain>
        <strain evidence="2">Pop2</strain>
    </source>
</reference>
<gene>
    <name evidence="3" type="ORF">DBRI00130_LOCUS12180</name>
    <name evidence="2" type="ORF">DBRI1063_LOCUS24751</name>
</gene>
<feature type="compositionally biased region" description="Low complexity" evidence="1">
    <location>
        <begin position="99"/>
        <end position="108"/>
    </location>
</feature>
<feature type="region of interest" description="Disordered" evidence="1">
    <location>
        <begin position="435"/>
        <end position="462"/>
    </location>
</feature>
<accession>A0A6V2E4N4</accession>
<sequence length="571" mass="61528">MAGTSSDGSGSFLFQNSRECSSSSSSKYSNHCGGDAPSSPPSRRRTNAVPSLVYLCVSTITSKIERYPPECLGALSETEWESICKLRHKRTCPRQKNKSSSSQQQPQQACLGSLPTAPPGSGAGIDGTGRMAPAISDKIMKSIEDANRHLASSKLTDTVVWKDCVEYRFRIGGPSRPPALFYPWPILVERLKKAGSDLTELVKKKSSSEGEDDDNDDQDLDARDAKERMRLLQQAKILDRSTRTLAESPMTLPLLSATKVGKSVSKFIKGCNDLRGGNMKVVDVWTPRRMTLDSSSGSNTTCNNIINAVREEPPIERLERLLSGWKDVASAKGVTIRQKFDTSSSDTIAGKGKRTSDERHKKDLAIMQSCQSWRELHASLVEREADMMKSHGERMRKIRDNLDSNKKKIAKVSVRPRGGGIGMASKAAKREAILSGQRGLRATSSSSSSSVFGSNSGGSKIQQLRRETAVAATFSKGGQGSFTQRSKSSFTNSMAIATASAKNAALKRRYGGSIGPGSGGGGKQMTLPKTAGVGRGEVAFSSLRQERDKKKARKGGSGGKSGQGAGKSYRR</sequence>
<feature type="compositionally biased region" description="Gly residues" evidence="1">
    <location>
        <begin position="555"/>
        <end position="565"/>
    </location>
</feature>
<dbReference type="EMBL" id="HBNS01015157">
    <property type="protein sequence ID" value="CAE4601973.1"/>
    <property type="molecule type" value="Transcribed_RNA"/>
</dbReference>
<dbReference type="AlphaFoldDB" id="A0A6V2E4N4"/>
<evidence type="ECO:0000313" key="3">
    <source>
        <dbReference type="EMBL" id="CAE4601973.1"/>
    </source>
</evidence>
<feature type="compositionally biased region" description="Low complexity" evidence="1">
    <location>
        <begin position="444"/>
        <end position="459"/>
    </location>
</feature>
<evidence type="ECO:0000256" key="1">
    <source>
        <dbReference type="SAM" id="MobiDB-lite"/>
    </source>
</evidence>